<sequence>MINLRVEARQELHDSVDEIVNSLGSRAPNVIGPMDNFANIINPEEDVKAGKGKNVDLNNIVQKERILAVDNFISRWAYESVIAFHAFKRDSFKMMLEVIGQFGTVLPYPTRYALSDPLLKLEIERSKKNLKKKTKKMERGWMLDYDGCLVRLKEEKHYEFMC</sequence>
<protein>
    <submittedName>
        <fullName evidence="1">Uncharacterized protein</fullName>
    </submittedName>
</protein>
<name>A0A9R1WVP3_LACSA</name>
<evidence type="ECO:0000313" key="2">
    <source>
        <dbReference type="Proteomes" id="UP000235145"/>
    </source>
</evidence>
<accession>A0A9R1WVP3</accession>
<comment type="caution">
    <text evidence="1">The sequence shown here is derived from an EMBL/GenBank/DDBJ whole genome shotgun (WGS) entry which is preliminary data.</text>
</comment>
<proteinExistence type="predicted"/>
<dbReference type="AlphaFoldDB" id="A0A9R1WVP3"/>
<organism evidence="1 2">
    <name type="scientific">Lactuca sativa</name>
    <name type="common">Garden lettuce</name>
    <dbReference type="NCBI Taxonomy" id="4236"/>
    <lineage>
        <taxon>Eukaryota</taxon>
        <taxon>Viridiplantae</taxon>
        <taxon>Streptophyta</taxon>
        <taxon>Embryophyta</taxon>
        <taxon>Tracheophyta</taxon>
        <taxon>Spermatophyta</taxon>
        <taxon>Magnoliopsida</taxon>
        <taxon>eudicotyledons</taxon>
        <taxon>Gunneridae</taxon>
        <taxon>Pentapetalae</taxon>
        <taxon>asterids</taxon>
        <taxon>campanulids</taxon>
        <taxon>Asterales</taxon>
        <taxon>Asteraceae</taxon>
        <taxon>Cichorioideae</taxon>
        <taxon>Cichorieae</taxon>
        <taxon>Lactucinae</taxon>
        <taxon>Lactuca</taxon>
    </lineage>
</organism>
<reference evidence="1 2" key="1">
    <citation type="journal article" date="2017" name="Nat. Commun.">
        <title>Genome assembly with in vitro proximity ligation data and whole-genome triplication in lettuce.</title>
        <authorList>
            <person name="Reyes-Chin-Wo S."/>
            <person name="Wang Z."/>
            <person name="Yang X."/>
            <person name="Kozik A."/>
            <person name="Arikit S."/>
            <person name="Song C."/>
            <person name="Xia L."/>
            <person name="Froenicke L."/>
            <person name="Lavelle D.O."/>
            <person name="Truco M.J."/>
            <person name="Xia R."/>
            <person name="Zhu S."/>
            <person name="Xu C."/>
            <person name="Xu H."/>
            <person name="Xu X."/>
            <person name="Cox K."/>
            <person name="Korf I."/>
            <person name="Meyers B.C."/>
            <person name="Michelmore R.W."/>
        </authorList>
    </citation>
    <scope>NUCLEOTIDE SEQUENCE [LARGE SCALE GENOMIC DNA]</scope>
    <source>
        <strain evidence="2">cv. Salinas</strain>
        <tissue evidence="1">Seedlings</tissue>
    </source>
</reference>
<dbReference type="Proteomes" id="UP000235145">
    <property type="component" value="Unassembled WGS sequence"/>
</dbReference>
<evidence type="ECO:0000313" key="1">
    <source>
        <dbReference type="EMBL" id="KAJ0190735.1"/>
    </source>
</evidence>
<dbReference type="EMBL" id="NBSK02000008">
    <property type="protein sequence ID" value="KAJ0190735.1"/>
    <property type="molecule type" value="Genomic_DNA"/>
</dbReference>
<keyword evidence="2" id="KW-1185">Reference proteome</keyword>
<gene>
    <name evidence="1" type="ORF">LSAT_V11C800397090</name>
</gene>